<feature type="region of interest" description="Disordered" evidence="1">
    <location>
        <begin position="21"/>
        <end position="44"/>
    </location>
</feature>
<dbReference type="AlphaFoldDB" id="A0A2G8JCF8"/>
<proteinExistence type="predicted"/>
<dbReference type="Proteomes" id="UP000230750">
    <property type="component" value="Unassembled WGS sequence"/>
</dbReference>
<evidence type="ECO:0000256" key="1">
    <source>
        <dbReference type="SAM" id="MobiDB-lite"/>
    </source>
</evidence>
<name>A0A2G8JCF8_STIJA</name>
<evidence type="ECO:0000313" key="2">
    <source>
        <dbReference type="EMBL" id="PIK33423.1"/>
    </source>
</evidence>
<comment type="caution">
    <text evidence="2">The sequence shown here is derived from an EMBL/GenBank/DDBJ whole genome shotgun (WGS) entry which is preliminary data.</text>
</comment>
<feature type="non-terminal residue" evidence="2">
    <location>
        <position position="82"/>
    </location>
</feature>
<gene>
    <name evidence="2" type="ORF">BSL78_29760</name>
</gene>
<sequence length="82" mass="8971">MNHIRKNSSIVQGVREISSTLDVAHPNPGSLTCQAVEPKGRNDNGRFAHVQLKMPEVQVMGDDNRLSSLHVALITSAAWIIL</sequence>
<keyword evidence="3" id="KW-1185">Reference proteome</keyword>
<dbReference type="EMBL" id="MRZV01002571">
    <property type="protein sequence ID" value="PIK33423.1"/>
    <property type="molecule type" value="Genomic_DNA"/>
</dbReference>
<accession>A0A2G8JCF8</accession>
<evidence type="ECO:0000313" key="3">
    <source>
        <dbReference type="Proteomes" id="UP000230750"/>
    </source>
</evidence>
<organism evidence="2 3">
    <name type="scientific">Stichopus japonicus</name>
    <name type="common">Sea cucumber</name>
    <dbReference type="NCBI Taxonomy" id="307972"/>
    <lineage>
        <taxon>Eukaryota</taxon>
        <taxon>Metazoa</taxon>
        <taxon>Echinodermata</taxon>
        <taxon>Eleutherozoa</taxon>
        <taxon>Echinozoa</taxon>
        <taxon>Holothuroidea</taxon>
        <taxon>Aspidochirotacea</taxon>
        <taxon>Aspidochirotida</taxon>
        <taxon>Stichopodidae</taxon>
        <taxon>Apostichopus</taxon>
    </lineage>
</organism>
<reference evidence="2 3" key="1">
    <citation type="journal article" date="2017" name="PLoS Biol.">
        <title>The sea cucumber genome provides insights into morphological evolution and visceral regeneration.</title>
        <authorList>
            <person name="Zhang X."/>
            <person name="Sun L."/>
            <person name="Yuan J."/>
            <person name="Sun Y."/>
            <person name="Gao Y."/>
            <person name="Zhang L."/>
            <person name="Li S."/>
            <person name="Dai H."/>
            <person name="Hamel J.F."/>
            <person name="Liu C."/>
            <person name="Yu Y."/>
            <person name="Liu S."/>
            <person name="Lin W."/>
            <person name="Guo K."/>
            <person name="Jin S."/>
            <person name="Xu P."/>
            <person name="Storey K.B."/>
            <person name="Huan P."/>
            <person name="Zhang T."/>
            <person name="Zhou Y."/>
            <person name="Zhang J."/>
            <person name="Lin C."/>
            <person name="Li X."/>
            <person name="Xing L."/>
            <person name="Huo D."/>
            <person name="Sun M."/>
            <person name="Wang L."/>
            <person name="Mercier A."/>
            <person name="Li F."/>
            <person name="Yang H."/>
            <person name="Xiang J."/>
        </authorList>
    </citation>
    <scope>NUCLEOTIDE SEQUENCE [LARGE SCALE GENOMIC DNA]</scope>
    <source>
        <strain evidence="2">Shaxun</strain>
        <tissue evidence="2">Muscle</tissue>
    </source>
</reference>
<protein>
    <submittedName>
        <fullName evidence="2">Uncharacterized protein</fullName>
    </submittedName>
</protein>